<comment type="caution">
    <text evidence="1">The sequence shown here is derived from an EMBL/GenBank/DDBJ whole genome shotgun (WGS) entry which is preliminary data.</text>
</comment>
<evidence type="ECO:0000313" key="2">
    <source>
        <dbReference type="Proteomes" id="UP001168877"/>
    </source>
</evidence>
<evidence type="ECO:0000313" key="1">
    <source>
        <dbReference type="EMBL" id="KAK0597184.1"/>
    </source>
</evidence>
<reference evidence="1" key="1">
    <citation type="journal article" date="2022" name="Plant J.">
        <title>Strategies of tolerance reflected in two North American maple genomes.</title>
        <authorList>
            <person name="McEvoy S.L."/>
            <person name="Sezen U.U."/>
            <person name="Trouern-Trend A."/>
            <person name="McMahon S.M."/>
            <person name="Schaberg P.G."/>
            <person name="Yang J."/>
            <person name="Wegrzyn J.L."/>
            <person name="Swenson N.G."/>
        </authorList>
    </citation>
    <scope>NUCLEOTIDE SEQUENCE</scope>
    <source>
        <strain evidence="1">NS2018</strain>
    </source>
</reference>
<organism evidence="1 2">
    <name type="scientific">Acer saccharum</name>
    <name type="common">Sugar maple</name>
    <dbReference type="NCBI Taxonomy" id="4024"/>
    <lineage>
        <taxon>Eukaryota</taxon>
        <taxon>Viridiplantae</taxon>
        <taxon>Streptophyta</taxon>
        <taxon>Embryophyta</taxon>
        <taxon>Tracheophyta</taxon>
        <taxon>Spermatophyta</taxon>
        <taxon>Magnoliopsida</taxon>
        <taxon>eudicotyledons</taxon>
        <taxon>Gunneridae</taxon>
        <taxon>Pentapetalae</taxon>
        <taxon>rosids</taxon>
        <taxon>malvids</taxon>
        <taxon>Sapindales</taxon>
        <taxon>Sapindaceae</taxon>
        <taxon>Hippocastanoideae</taxon>
        <taxon>Acereae</taxon>
        <taxon>Acer</taxon>
    </lineage>
</organism>
<sequence>MYCWVQRSGLCCALDVKRQTSAAHQRKSPSGLSLVVRWSTSAAHQRTMENGLCAGGALDVQRKLTSAHRPISLKMGFQNHFSNTSLLLDKFGRRSYSFYCRW</sequence>
<dbReference type="EMBL" id="JAUESC010000004">
    <property type="protein sequence ID" value="KAK0597184.1"/>
    <property type="molecule type" value="Genomic_DNA"/>
</dbReference>
<accession>A0AA39SS15</accession>
<keyword evidence="2" id="KW-1185">Reference proteome</keyword>
<gene>
    <name evidence="1" type="ORF">LWI29_022701</name>
</gene>
<dbReference type="AlphaFoldDB" id="A0AA39SS15"/>
<dbReference type="Proteomes" id="UP001168877">
    <property type="component" value="Unassembled WGS sequence"/>
</dbReference>
<name>A0AA39SS15_ACESA</name>
<proteinExistence type="predicted"/>
<protein>
    <submittedName>
        <fullName evidence="1">Uncharacterized protein</fullName>
    </submittedName>
</protein>
<reference evidence="1" key="2">
    <citation type="submission" date="2023-06" db="EMBL/GenBank/DDBJ databases">
        <authorList>
            <person name="Swenson N.G."/>
            <person name="Wegrzyn J.L."/>
            <person name="Mcevoy S.L."/>
        </authorList>
    </citation>
    <scope>NUCLEOTIDE SEQUENCE</scope>
    <source>
        <strain evidence="1">NS2018</strain>
        <tissue evidence="1">Leaf</tissue>
    </source>
</reference>